<dbReference type="GO" id="GO:0019693">
    <property type="term" value="P:ribose phosphate metabolic process"/>
    <property type="evidence" value="ECO:0007669"/>
    <property type="project" value="TreeGrafter"/>
</dbReference>
<gene>
    <name evidence="5" type="ORF">E4099_04755</name>
</gene>
<evidence type="ECO:0000256" key="3">
    <source>
        <dbReference type="SAM" id="MobiDB-lite"/>
    </source>
</evidence>
<dbReference type="RefSeq" id="WP_135337659.1">
    <property type="nucleotide sequence ID" value="NZ_JBHLTX010000025.1"/>
</dbReference>
<dbReference type="OrthoDB" id="9806150at2"/>
<evidence type="ECO:0000313" key="6">
    <source>
        <dbReference type="Proteomes" id="UP000297948"/>
    </source>
</evidence>
<evidence type="ECO:0000256" key="2">
    <source>
        <dbReference type="ARBA" id="ARBA00022801"/>
    </source>
</evidence>
<comment type="caution">
    <text evidence="5">The sequence shown here is derived from an EMBL/GenBank/DDBJ whole genome shotgun (WGS) entry which is preliminary data.</text>
</comment>
<sequence length="236" mass="25012">MTSYQELRAARPDLFRNEPGGIEILPQEVTAEDARRGAGAVGVVYADPYITVVRDPVRFPDGSPGLYVRVLPSTERPGVVVLPITGDGEVLLIEQYRHATRAWHLEAPRGGGESPDPAADAARELAEETGEEAVELVPLGELHPDTGLLAASVRLYAAHLATRTRQPEEPGVRGAGPEAIRRTVLVTAAEAERMMADGRITDGFTLAVLTRARLAGLLPTTDPPPPDGTGQGPAAP</sequence>
<dbReference type="SUPFAM" id="SSF55811">
    <property type="entry name" value="Nudix"/>
    <property type="match status" value="1"/>
</dbReference>
<dbReference type="Gene3D" id="3.90.79.10">
    <property type="entry name" value="Nucleoside Triphosphate Pyrophosphohydrolase"/>
    <property type="match status" value="1"/>
</dbReference>
<name>A0A4Z0HEA7_9ACTN</name>
<comment type="cofactor">
    <cofactor evidence="1">
        <name>Mg(2+)</name>
        <dbReference type="ChEBI" id="CHEBI:18420"/>
    </cofactor>
</comment>
<proteinExistence type="predicted"/>
<keyword evidence="6" id="KW-1185">Reference proteome</keyword>
<dbReference type="PANTHER" id="PTHR11839">
    <property type="entry name" value="UDP/ADP-SUGAR PYROPHOSPHATASE"/>
    <property type="match status" value="1"/>
</dbReference>
<reference evidence="5 6" key="1">
    <citation type="submission" date="2019-03" db="EMBL/GenBank/DDBJ databases">
        <authorList>
            <person name="Gonzalez-Pimentel J.L."/>
        </authorList>
    </citation>
    <scope>NUCLEOTIDE SEQUENCE [LARGE SCALE GENOMIC DNA]</scope>
    <source>
        <strain evidence="5 6">JCM 31289</strain>
    </source>
</reference>
<accession>A0A4Z0HEA7</accession>
<dbReference type="PROSITE" id="PS51462">
    <property type="entry name" value="NUDIX"/>
    <property type="match status" value="1"/>
</dbReference>
<protein>
    <submittedName>
        <fullName evidence="5">NUDIX hydrolase</fullName>
    </submittedName>
</protein>
<dbReference type="GO" id="GO:0016787">
    <property type="term" value="F:hydrolase activity"/>
    <property type="evidence" value="ECO:0007669"/>
    <property type="project" value="UniProtKB-KW"/>
</dbReference>
<dbReference type="Proteomes" id="UP000297948">
    <property type="component" value="Unassembled WGS sequence"/>
</dbReference>
<organism evidence="5 6">
    <name type="scientific">Streptomyces palmae</name>
    <dbReference type="NCBI Taxonomy" id="1701085"/>
    <lineage>
        <taxon>Bacteria</taxon>
        <taxon>Bacillati</taxon>
        <taxon>Actinomycetota</taxon>
        <taxon>Actinomycetes</taxon>
        <taxon>Kitasatosporales</taxon>
        <taxon>Streptomycetaceae</taxon>
        <taxon>Streptomyces</taxon>
    </lineage>
</organism>
<dbReference type="AlphaFoldDB" id="A0A4Z0HEA7"/>
<dbReference type="CDD" id="cd03424">
    <property type="entry name" value="NUDIX_ADPRase_Nudt5_UGPPase_Nudt14"/>
    <property type="match status" value="1"/>
</dbReference>
<feature type="region of interest" description="Disordered" evidence="3">
    <location>
        <begin position="217"/>
        <end position="236"/>
    </location>
</feature>
<dbReference type="GO" id="GO:0006753">
    <property type="term" value="P:nucleoside phosphate metabolic process"/>
    <property type="evidence" value="ECO:0007669"/>
    <property type="project" value="TreeGrafter"/>
</dbReference>
<keyword evidence="2 5" id="KW-0378">Hydrolase</keyword>
<dbReference type="InterPro" id="IPR015797">
    <property type="entry name" value="NUDIX_hydrolase-like_dom_sf"/>
</dbReference>
<evidence type="ECO:0000259" key="4">
    <source>
        <dbReference type="PROSITE" id="PS51462"/>
    </source>
</evidence>
<feature type="domain" description="Nudix hydrolase" evidence="4">
    <location>
        <begin position="74"/>
        <end position="208"/>
    </location>
</feature>
<evidence type="ECO:0000313" key="5">
    <source>
        <dbReference type="EMBL" id="TGB16765.1"/>
    </source>
</evidence>
<dbReference type="EMBL" id="SRID01000024">
    <property type="protein sequence ID" value="TGB16765.1"/>
    <property type="molecule type" value="Genomic_DNA"/>
</dbReference>
<evidence type="ECO:0000256" key="1">
    <source>
        <dbReference type="ARBA" id="ARBA00001946"/>
    </source>
</evidence>
<dbReference type="PANTHER" id="PTHR11839:SF18">
    <property type="entry name" value="NUDIX HYDROLASE DOMAIN-CONTAINING PROTEIN"/>
    <property type="match status" value="1"/>
</dbReference>
<dbReference type="InterPro" id="IPR000086">
    <property type="entry name" value="NUDIX_hydrolase_dom"/>
</dbReference>
<dbReference type="Pfam" id="PF00293">
    <property type="entry name" value="NUDIX"/>
    <property type="match status" value="1"/>
</dbReference>